<accession>X1M7J6</accession>
<comment type="caution">
    <text evidence="1">The sequence shown here is derived from an EMBL/GenBank/DDBJ whole genome shotgun (WGS) entry which is preliminary data.</text>
</comment>
<name>X1M7J6_9ZZZZ</name>
<protein>
    <submittedName>
        <fullName evidence="1">Uncharacterized protein</fullName>
    </submittedName>
</protein>
<dbReference type="AlphaFoldDB" id="X1M7J6"/>
<dbReference type="EMBL" id="BARV01015162">
    <property type="protein sequence ID" value="GAI27587.1"/>
    <property type="molecule type" value="Genomic_DNA"/>
</dbReference>
<feature type="non-terminal residue" evidence="1">
    <location>
        <position position="1"/>
    </location>
</feature>
<dbReference type="Gene3D" id="2.60.120.200">
    <property type="match status" value="1"/>
</dbReference>
<evidence type="ECO:0000313" key="1">
    <source>
        <dbReference type="EMBL" id="GAI27587.1"/>
    </source>
</evidence>
<dbReference type="SUPFAM" id="SSF49899">
    <property type="entry name" value="Concanavalin A-like lectins/glucanases"/>
    <property type="match status" value="1"/>
</dbReference>
<sequence length="127" mass="14224">EKIFVNGQECYTGMRSGDFSSMGDDYYLSIANELSGDRPWIGSYYLLAIYNQALNKTEIDQNYAAGLGEIRFTTNLLVEPNVTYLVTPFARTNQGVIYGSTDVLRPWSNTSNSPFGDQVGPYHSIDR</sequence>
<organism evidence="1">
    <name type="scientific">marine sediment metagenome</name>
    <dbReference type="NCBI Taxonomy" id="412755"/>
    <lineage>
        <taxon>unclassified sequences</taxon>
        <taxon>metagenomes</taxon>
        <taxon>ecological metagenomes</taxon>
    </lineage>
</organism>
<gene>
    <name evidence="1" type="ORF">S06H3_26257</name>
</gene>
<reference evidence="1" key="1">
    <citation type="journal article" date="2014" name="Front. Microbiol.">
        <title>High frequency of phylogenetically diverse reductive dehalogenase-homologous genes in deep subseafloor sedimentary metagenomes.</title>
        <authorList>
            <person name="Kawai M."/>
            <person name="Futagami T."/>
            <person name="Toyoda A."/>
            <person name="Takaki Y."/>
            <person name="Nishi S."/>
            <person name="Hori S."/>
            <person name="Arai W."/>
            <person name="Tsubouchi T."/>
            <person name="Morono Y."/>
            <person name="Uchiyama I."/>
            <person name="Ito T."/>
            <person name="Fujiyama A."/>
            <person name="Inagaki F."/>
            <person name="Takami H."/>
        </authorList>
    </citation>
    <scope>NUCLEOTIDE SEQUENCE</scope>
    <source>
        <strain evidence="1">Expedition CK06-06</strain>
    </source>
</reference>
<proteinExistence type="predicted"/>
<dbReference type="InterPro" id="IPR013320">
    <property type="entry name" value="ConA-like_dom_sf"/>
</dbReference>